<dbReference type="EMBL" id="AP026560">
    <property type="protein sequence ID" value="BDP41644.1"/>
    <property type="molecule type" value="Genomic_DNA"/>
</dbReference>
<organism evidence="1 2">
    <name type="scientific">Deinococcus aetherius</name>
    <dbReference type="NCBI Taxonomy" id="200252"/>
    <lineage>
        <taxon>Bacteria</taxon>
        <taxon>Thermotogati</taxon>
        <taxon>Deinococcota</taxon>
        <taxon>Deinococci</taxon>
        <taxon>Deinococcales</taxon>
        <taxon>Deinococcaceae</taxon>
        <taxon>Deinococcus</taxon>
    </lineage>
</organism>
<reference evidence="1" key="1">
    <citation type="submission" date="2022-07" db="EMBL/GenBank/DDBJ databases">
        <title>Complete Genome Sequence of the Radioresistant Bacterium Deinococcus aetherius ST0316, Isolated from the Air Dust collected in Lower Stratosphere above Japan.</title>
        <authorList>
            <person name="Satoh K."/>
            <person name="Hagiwara K."/>
            <person name="Katsumata K."/>
            <person name="Kubo A."/>
            <person name="Yokobori S."/>
            <person name="Yamagishi A."/>
            <person name="Oono Y."/>
            <person name="Narumi I."/>
        </authorList>
    </citation>
    <scope>NUCLEOTIDE SEQUENCE</scope>
    <source>
        <strain evidence="1">ST0316</strain>
    </source>
</reference>
<dbReference type="Proteomes" id="UP001064971">
    <property type="component" value="Chromosome"/>
</dbReference>
<gene>
    <name evidence="1" type="ORF">DAETH_16130</name>
</gene>
<name>A0ABN6RFI6_9DEIO</name>
<keyword evidence="2" id="KW-1185">Reference proteome</keyword>
<protein>
    <submittedName>
        <fullName evidence="1">Uncharacterized protein</fullName>
    </submittedName>
</protein>
<dbReference type="RefSeq" id="WP_264774384.1">
    <property type="nucleotide sequence ID" value="NZ_AP026560.1"/>
</dbReference>
<evidence type="ECO:0000313" key="1">
    <source>
        <dbReference type="EMBL" id="BDP41644.1"/>
    </source>
</evidence>
<sequence>MKTAISVSDTPYERGERYAWRRFLSKGELYACVLGEYLDRHENDDMTVQLGELHAEEDSRLEVAPVELGFEVRRRQERQD</sequence>
<accession>A0ABN6RFI6</accession>
<evidence type="ECO:0000313" key="2">
    <source>
        <dbReference type="Proteomes" id="UP001064971"/>
    </source>
</evidence>
<proteinExistence type="predicted"/>